<dbReference type="SUPFAM" id="SSF88659">
    <property type="entry name" value="Sigma3 and sigma4 domains of RNA polymerase sigma factors"/>
    <property type="match status" value="1"/>
</dbReference>
<evidence type="ECO:0000313" key="1">
    <source>
        <dbReference type="EMBL" id="HIV01750.1"/>
    </source>
</evidence>
<reference evidence="1" key="2">
    <citation type="journal article" date="2021" name="PeerJ">
        <title>Extensive microbial diversity within the chicken gut microbiome revealed by metagenomics and culture.</title>
        <authorList>
            <person name="Gilroy R."/>
            <person name="Ravi A."/>
            <person name="Getino M."/>
            <person name="Pursley I."/>
            <person name="Horton D.L."/>
            <person name="Alikhan N.F."/>
            <person name="Baker D."/>
            <person name="Gharbi K."/>
            <person name="Hall N."/>
            <person name="Watson M."/>
            <person name="Adriaenssens E.M."/>
            <person name="Foster-Nyarko E."/>
            <person name="Jarju S."/>
            <person name="Secka A."/>
            <person name="Antonio M."/>
            <person name="Oren A."/>
            <person name="Chaudhuri R.R."/>
            <person name="La Ragione R."/>
            <person name="Hildebrand F."/>
            <person name="Pallen M.J."/>
        </authorList>
    </citation>
    <scope>NUCLEOTIDE SEQUENCE</scope>
    <source>
        <strain evidence="1">CHK186-9395</strain>
    </source>
</reference>
<organism evidence="1 2">
    <name type="scientific">Candidatus Caccopulliclostridium gallistercoris</name>
    <dbReference type="NCBI Taxonomy" id="2840719"/>
    <lineage>
        <taxon>Bacteria</taxon>
        <taxon>Bacillati</taxon>
        <taxon>Bacillota</taxon>
        <taxon>Clostridia</taxon>
        <taxon>Candidatus Caccopulliclostridium</taxon>
    </lineage>
</organism>
<dbReference type="InterPro" id="IPR013324">
    <property type="entry name" value="RNA_pol_sigma_r3/r4-like"/>
</dbReference>
<name>A0A9D1SYS6_9FIRM</name>
<proteinExistence type="predicted"/>
<dbReference type="AlphaFoldDB" id="A0A9D1SYS6"/>
<gene>
    <name evidence="1" type="ORF">IAA62_04280</name>
</gene>
<reference evidence="1" key="1">
    <citation type="submission" date="2020-10" db="EMBL/GenBank/DDBJ databases">
        <authorList>
            <person name="Gilroy R."/>
        </authorList>
    </citation>
    <scope>NUCLEOTIDE SEQUENCE</scope>
    <source>
        <strain evidence="1">CHK186-9395</strain>
    </source>
</reference>
<accession>A0A9D1SYS6</accession>
<dbReference type="Proteomes" id="UP000886861">
    <property type="component" value="Unassembled WGS sequence"/>
</dbReference>
<dbReference type="Gene3D" id="1.20.140.160">
    <property type="match status" value="1"/>
</dbReference>
<comment type="caution">
    <text evidence="1">The sequence shown here is derived from an EMBL/GenBank/DDBJ whole genome shotgun (WGS) entry which is preliminary data.</text>
</comment>
<sequence length="175" mass="21139">MRRKKLTPLEQEKLLDQDEIIDFEYFDKLHNRKVVIHDKRKIKVALMEMDEFDKRQNDEIARNECPYNNRTDDPVNEQDFDLDYEPSEFELNLEDALQEACNKIYEMREKSQIISKIFKNHFKEFTFGELFTIFLYYYLDFSKSEIAKIFGLNRSTIGRDIAKIIAKLRKFADEI</sequence>
<dbReference type="EMBL" id="DVOJ01000015">
    <property type="protein sequence ID" value="HIV01750.1"/>
    <property type="molecule type" value="Genomic_DNA"/>
</dbReference>
<evidence type="ECO:0000313" key="2">
    <source>
        <dbReference type="Proteomes" id="UP000886861"/>
    </source>
</evidence>
<protein>
    <submittedName>
        <fullName evidence="1">Sigma-70 family RNA polymerase sigma factor</fullName>
    </submittedName>
</protein>